<comment type="caution">
    <text evidence="5">The sequence shown here is derived from an EMBL/GenBank/DDBJ whole genome shotgun (WGS) entry which is preliminary data.</text>
</comment>
<dbReference type="Gene3D" id="3.40.50.720">
    <property type="entry name" value="NAD(P)-binding Rossmann-like Domain"/>
    <property type="match status" value="1"/>
</dbReference>
<proteinExistence type="predicted"/>
<dbReference type="Proteomes" id="UP001337681">
    <property type="component" value="Unassembled WGS sequence"/>
</dbReference>
<keyword evidence="2" id="KW-0560">Oxidoreductase</keyword>
<dbReference type="SUPFAM" id="SSF51735">
    <property type="entry name" value="NAD(P)-binding Rossmann-fold domains"/>
    <property type="match status" value="1"/>
</dbReference>
<dbReference type="RefSeq" id="WP_330145505.1">
    <property type="nucleotide sequence ID" value="NZ_JAZDQU010000001.1"/>
</dbReference>
<dbReference type="SUPFAM" id="SSF53223">
    <property type="entry name" value="Aminoacid dehydrogenase-like, N-terminal domain"/>
    <property type="match status" value="1"/>
</dbReference>
<dbReference type="InterPro" id="IPR013708">
    <property type="entry name" value="Shikimate_DH-bd_N"/>
</dbReference>
<organism evidence="5 6">
    <name type="scientific">Pedobacter flavus</name>
    <dbReference type="NCBI Taxonomy" id="3113906"/>
    <lineage>
        <taxon>Bacteria</taxon>
        <taxon>Pseudomonadati</taxon>
        <taxon>Bacteroidota</taxon>
        <taxon>Sphingobacteriia</taxon>
        <taxon>Sphingobacteriales</taxon>
        <taxon>Sphingobacteriaceae</taxon>
        <taxon>Pedobacter</taxon>
    </lineage>
</organism>
<dbReference type="InterPro" id="IPR046346">
    <property type="entry name" value="Aminoacid_DH-like_N_sf"/>
</dbReference>
<sequence>MEKKYGLIGFPLSHSFSKKYFEKKFSENSLKDFSYDSFEMERLNNFNNFLNLHPNLFGFNVTIPHKENIIPFLDTIDNAALKIGAVNCVKVKKINGVRKLLGFNTDCIGFKSSLAPLLTKNHTHALILGSGGASKSVQYVLKELNISFLVVSRTSGDIKYQDLNQSILEKYLLIINTTPLGMYPNITEQPSIDYNFITSKHLVYDLIYNPEQTLFLENCANMGAKTKNGYEMLVLQAEESWRIWQDANL</sequence>
<feature type="domain" description="Shikimate dehydrogenase substrate binding N-terminal" evidence="4">
    <location>
        <begin position="7"/>
        <end position="89"/>
    </location>
</feature>
<dbReference type="PANTHER" id="PTHR21089">
    <property type="entry name" value="SHIKIMATE DEHYDROGENASE"/>
    <property type="match status" value="1"/>
</dbReference>
<dbReference type="Pfam" id="PF08501">
    <property type="entry name" value="Shikimate_dh_N"/>
    <property type="match status" value="1"/>
</dbReference>
<evidence type="ECO:0000259" key="4">
    <source>
        <dbReference type="Pfam" id="PF08501"/>
    </source>
</evidence>
<dbReference type="InterPro" id="IPR036291">
    <property type="entry name" value="NAD(P)-bd_dom_sf"/>
</dbReference>
<comment type="pathway">
    <text evidence="1">Metabolic intermediate biosynthesis; chorismate biosynthesis; chorismate from D-erythrose 4-phosphate and phosphoenolpyruvate: step 4/7.</text>
</comment>
<evidence type="ECO:0000313" key="5">
    <source>
        <dbReference type="EMBL" id="MEE1884591.1"/>
    </source>
</evidence>
<accession>A0ABU7GZU4</accession>
<reference evidence="5 6" key="1">
    <citation type="submission" date="2024-01" db="EMBL/GenBank/DDBJ databases">
        <title>Pedobacter sp. nov., isolated from oil-contaminated soil.</title>
        <authorList>
            <person name="Le N.T.T."/>
        </authorList>
    </citation>
    <scope>NUCLEOTIDE SEQUENCE [LARGE SCALE GENOMIC DNA]</scope>
    <source>
        <strain evidence="5 6">VNH31</strain>
    </source>
</reference>
<keyword evidence="3" id="KW-0057">Aromatic amino acid biosynthesis</keyword>
<evidence type="ECO:0000256" key="1">
    <source>
        <dbReference type="ARBA" id="ARBA00004871"/>
    </source>
</evidence>
<dbReference type="Gene3D" id="3.40.50.10860">
    <property type="entry name" value="Leucine Dehydrogenase, chain A, domain 1"/>
    <property type="match status" value="1"/>
</dbReference>
<evidence type="ECO:0000313" key="6">
    <source>
        <dbReference type="Proteomes" id="UP001337681"/>
    </source>
</evidence>
<name>A0ABU7GZU4_9SPHI</name>
<dbReference type="CDD" id="cd01065">
    <property type="entry name" value="NAD_bind_Shikimate_DH"/>
    <property type="match status" value="1"/>
</dbReference>
<dbReference type="PANTHER" id="PTHR21089:SF1">
    <property type="entry name" value="BIFUNCTIONAL 3-DEHYDROQUINATE DEHYDRATASE_SHIKIMATE DEHYDROGENASE, CHLOROPLASTIC"/>
    <property type="match status" value="1"/>
</dbReference>
<keyword evidence="6" id="KW-1185">Reference proteome</keyword>
<keyword evidence="3" id="KW-0028">Amino-acid biosynthesis</keyword>
<dbReference type="EMBL" id="JAZDQU010000001">
    <property type="protein sequence ID" value="MEE1884591.1"/>
    <property type="molecule type" value="Genomic_DNA"/>
</dbReference>
<evidence type="ECO:0000256" key="3">
    <source>
        <dbReference type="ARBA" id="ARBA00023141"/>
    </source>
</evidence>
<evidence type="ECO:0000256" key="2">
    <source>
        <dbReference type="ARBA" id="ARBA00023002"/>
    </source>
</evidence>
<protein>
    <submittedName>
        <fullName evidence="5">Shikimate dehydrogenase</fullName>
    </submittedName>
</protein>
<gene>
    <name evidence="5" type="ORF">VRU49_04060</name>
</gene>
<dbReference type="InterPro" id="IPR022893">
    <property type="entry name" value="Shikimate_DH_fam"/>
</dbReference>